<evidence type="ECO:0000313" key="8">
    <source>
        <dbReference type="Proteomes" id="UP000310636"/>
    </source>
</evidence>
<evidence type="ECO:0000256" key="2">
    <source>
        <dbReference type="ARBA" id="ARBA00023125"/>
    </source>
</evidence>
<evidence type="ECO:0000256" key="3">
    <source>
        <dbReference type="ARBA" id="ARBA00023163"/>
    </source>
</evidence>
<dbReference type="OrthoDB" id="1974963at2"/>
<protein>
    <submittedName>
        <fullName evidence="7">Response regulator</fullName>
    </submittedName>
</protein>
<name>A0A4S4BYR8_9BACL</name>
<evidence type="ECO:0000256" key="4">
    <source>
        <dbReference type="PROSITE-ProRule" id="PRU00169"/>
    </source>
</evidence>
<feature type="domain" description="HTH araC/xylS-type" evidence="5">
    <location>
        <begin position="431"/>
        <end position="529"/>
    </location>
</feature>
<dbReference type="InterPro" id="IPR001789">
    <property type="entry name" value="Sig_transdc_resp-reg_receiver"/>
</dbReference>
<dbReference type="PANTHER" id="PTHR43280:SF2">
    <property type="entry name" value="HTH-TYPE TRANSCRIPTIONAL REGULATOR EXSA"/>
    <property type="match status" value="1"/>
</dbReference>
<dbReference type="Gene3D" id="1.10.10.60">
    <property type="entry name" value="Homeodomain-like"/>
    <property type="match status" value="2"/>
</dbReference>
<dbReference type="GO" id="GO:0003700">
    <property type="term" value="F:DNA-binding transcription factor activity"/>
    <property type="evidence" value="ECO:0007669"/>
    <property type="project" value="InterPro"/>
</dbReference>
<proteinExistence type="predicted"/>
<dbReference type="GO" id="GO:0043565">
    <property type="term" value="F:sequence-specific DNA binding"/>
    <property type="evidence" value="ECO:0007669"/>
    <property type="project" value="InterPro"/>
</dbReference>
<dbReference type="EMBL" id="SSOB01000011">
    <property type="protein sequence ID" value="THF80388.1"/>
    <property type="molecule type" value="Genomic_DNA"/>
</dbReference>
<comment type="caution">
    <text evidence="7">The sequence shown here is derived from an EMBL/GenBank/DDBJ whole genome shotgun (WGS) entry which is preliminary data.</text>
</comment>
<feature type="modified residue" description="4-aspartylphosphate" evidence="4">
    <location>
        <position position="54"/>
    </location>
</feature>
<gene>
    <name evidence="7" type="ORF">E6C55_10945</name>
</gene>
<evidence type="ECO:0000256" key="1">
    <source>
        <dbReference type="ARBA" id="ARBA00023015"/>
    </source>
</evidence>
<dbReference type="InterPro" id="IPR020449">
    <property type="entry name" value="Tscrpt_reg_AraC-type_HTH"/>
</dbReference>
<evidence type="ECO:0000313" key="7">
    <source>
        <dbReference type="EMBL" id="THF80388.1"/>
    </source>
</evidence>
<dbReference type="AlphaFoldDB" id="A0A4S4BYR8"/>
<keyword evidence="1" id="KW-0805">Transcription regulation</keyword>
<reference evidence="7 8" key="1">
    <citation type="submission" date="2019-04" db="EMBL/GenBank/DDBJ databases">
        <title>Cohnella sp. nov. isolated from preserved vegetables.</title>
        <authorList>
            <person name="Lin S.-Y."/>
            <person name="Hung M.-H."/>
            <person name="Young C.-C."/>
        </authorList>
    </citation>
    <scope>NUCLEOTIDE SEQUENCE [LARGE SCALE GENOMIC DNA]</scope>
    <source>
        <strain evidence="7 8">CC-MHH1044</strain>
    </source>
</reference>
<dbReference type="InterPro" id="IPR011006">
    <property type="entry name" value="CheY-like_superfamily"/>
</dbReference>
<feature type="domain" description="Response regulatory" evidence="6">
    <location>
        <begin position="2"/>
        <end position="119"/>
    </location>
</feature>
<dbReference type="SUPFAM" id="SSF52172">
    <property type="entry name" value="CheY-like"/>
    <property type="match status" value="1"/>
</dbReference>
<dbReference type="SUPFAM" id="SSF46689">
    <property type="entry name" value="Homeodomain-like"/>
    <property type="match status" value="2"/>
</dbReference>
<dbReference type="Gene3D" id="3.40.50.2300">
    <property type="match status" value="1"/>
</dbReference>
<keyword evidence="3" id="KW-0804">Transcription</keyword>
<dbReference type="InterPro" id="IPR009057">
    <property type="entry name" value="Homeodomain-like_sf"/>
</dbReference>
<dbReference type="RefSeq" id="WP_136369825.1">
    <property type="nucleotide sequence ID" value="NZ_SSOB01000011.1"/>
</dbReference>
<dbReference type="PANTHER" id="PTHR43280">
    <property type="entry name" value="ARAC-FAMILY TRANSCRIPTIONAL REGULATOR"/>
    <property type="match status" value="1"/>
</dbReference>
<dbReference type="PROSITE" id="PS01124">
    <property type="entry name" value="HTH_ARAC_FAMILY_2"/>
    <property type="match status" value="1"/>
</dbReference>
<organism evidence="7 8">
    <name type="scientific">Cohnella fermenti</name>
    <dbReference type="NCBI Taxonomy" id="2565925"/>
    <lineage>
        <taxon>Bacteria</taxon>
        <taxon>Bacillati</taxon>
        <taxon>Bacillota</taxon>
        <taxon>Bacilli</taxon>
        <taxon>Bacillales</taxon>
        <taxon>Paenibacillaceae</taxon>
        <taxon>Cohnella</taxon>
    </lineage>
</organism>
<dbReference type="SMART" id="SM00448">
    <property type="entry name" value="REC"/>
    <property type="match status" value="1"/>
</dbReference>
<accession>A0A4S4BYR8</accession>
<dbReference type="CDD" id="cd17536">
    <property type="entry name" value="REC_YesN-like"/>
    <property type="match status" value="1"/>
</dbReference>
<dbReference type="InterPro" id="IPR018062">
    <property type="entry name" value="HTH_AraC-typ_CS"/>
</dbReference>
<dbReference type="GO" id="GO:0000160">
    <property type="term" value="P:phosphorelay signal transduction system"/>
    <property type="evidence" value="ECO:0007669"/>
    <property type="project" value="InterPro"/>
</dbReference>
<keyword evidence="8" id="KW-1185">Reference proteome</keyword>
<dbReference type="SMART" id="SM00342">
    <property type="entry name" value="HTH_ARAC"/>
    <property type="match status" value="1"/>
</dbReference>
<dbReference type="PROSITE" id="PS00041">
    <property type="entry name" value="HTH_ARAC_FAMILY_1"/>
    <property type="match status" value="1"/>
</dbReference>
<dbReference type="InterPro" id="IPR018060">
    <property type="entry name" value="HTH_AraC"/>
</dbReference>
<evidence type="ECO:0000259" key="6">
    <source>
        <dbReference type="PROSITE" id="PS50110"/>
    </source>
</evidence>
<keyword evidence="2" id="KW-0238">DNA-binding</keyword>
<dbReference type="PROSITE" id="PS50110">
    <property type="entry name" value="RESPONSE_REGULATORY"/>
    <property type="match status" value="1"/>
</dbReference>
<dbReference type="Proteomes" id="UP000310636">
    <property type="component" value="Unassembled WGS sequence"/>
</dbReference>
<sequence>MHALVVDDDYFVVTALEAKIDWASLGVEKVHTAHNVAQARDILMKHPIRILISDIEMPQGSGLELLAWIREERYNVQAILLTNYADFNYAQKAIELNSFEYFLKPIQFDKLMLIIRKAVERAREQQRQEQAIREGYYWQRNQAKILEHFWRKLIHDSASCGLKPGQVARAVEEQNLSYGMDDLVHPLLINLFPYDGSMGAEEKNLFDFALLNVAYELFRHPGYTVETILEYSAHNWIAVLRWSRSPDTLTIEKLCGSFIQQANHSLKCDACCTVGMPSRLDTVSEAFRQLLQLSAGMAKRRNQVFLAERGPGRADEAYIPPDLAALESHLDNNRPDAFLRETTTYLNRYSNDNHVATSALALFRLDIMQLVYAFLKSQGIQAHQLYQGKPNERLLAHSLNSIEDMEAYVQYLVQTAMSYRDFAGQSKTVAEEIKHYIHSHYGEDLTRLSLADVFYLHPDYLARLFKKETGVSLGAYIIGARIEAAKKLLRTTPLSVFAVANKVGYANYSYFAKVFKQETGMSPNEYKHA</sequence>
<dbReference type="PRINTS" id="PR00032">
    <property type="entry name" value="HTHARAC"/>
</dbReference>
<keyword evidence="4" id="KW-0597">Phosphoprotein</keyword>
<evidence type="ECO:0000259" key="5">
    <source>
        <dbReference type="PROSITE" id="PS01124"/>
    </source>
</evidence>
<dbReference type="Pfam" id="PF12833">
    <property type="entry name" value="HTH_18"/>
    <property type="match status" value="1"/>
</dbReference>
<dbReference type="Pfam" id="PF00072">
    <property type="entry name" value="Response_reg"/>
    <property type="match status" value="1"/>
</dbReference>